<reference evidence="3 4" key="1">
    <citation type="journal article" date="2019" name="Nat. Ecol. Evol.">
        <title>Megaphylogeny resolves global patterns of mushroom evolution.</title>
        <authorList>
            <person name="Varga T."/>
            <person name="Krizsan K."/>
            <person name="Foldi C."/>
            <person name="Dima B."/>
            <person name="Sanchez-Garcia M."/>
            <person name="Sanchez-Ramirez S."/>
            <person name="Szollosi G.J."/>
            <person name="Szarkandi J.G."/>
            <person name="Papp V."/>
            <person name="Albert L."/>
            <person name="Andreopoulos W."/>
            <person name="Angelini C."/>
            <person name="Antonin V."/>
            <person name="Barry K.W."/>
            <person name="Bougher N.L."/>
            <person name="Buchanan P."/>
            <person name="Buyck B."/>
            <person name="Bense V."/>
            <person name="Catcheside P."/>
            <person name="Chovatia M."/>
            <person name="Cooper J."/>
            <person name="Damon W."/>
            <person name="Desjardin D."/>
            <person name="Finy P."/>
            <person name="Geml J."/>
            <person name="Haridas S."/>
            <person name="Hughes K."/>
            <person name="Justo A."/>
            <person name="Karasinski D."/>
            <person name="Kautmanova I."/>
            <person name="Kiss B."/>
            <person name="Kocsube S."/>
            <person name="Kotiranta H."/>
            <person name="LaButti K.M."/>
            <person name="Lechner B.E."/>
            <person name="Liimatainen K."/>
            <person name="Lipzen A."/>
            <person name="Lukacs Z."/>
            <person name="Mihaltcheva S."/>
            <person name="Morgado L.N."/>
            <person name="Niskanen T."/>
            <person name="Noordeloos M.E."/>
            <person name="Ohm R.A."/>
            <person name="Ortiz-Santana B."/>
            <person name="Ovrebo C."/>
            <person name="Racz N."/>
            <person name="Riley R."/>
            <person name="Savchenko A."/>
            <person name="Shiryaev A."/>
            <person name="Soop K."/>
            <person name="Spirin V."/>
            <person name="Szebenyi C."/>
            <person name="Tomsovsky M."/>
            <person name="Tulloss R.E."/>
            <person name="Uehling J."/>
            <person name="Grigoriev I.V."/>
            <person name="Vagvolgyi C."/>
            <person name="Papp T."/>
            <person name="Martin F.M."/>
            <person name="Miettinen O."/>
            <person name="Hibbett D.S."/>
            <person name="Nagy L.G."/>
        </authorList>
    </citation>
    <scope>NUCLEOTIDE SEQUENCE [LARGE SCALE GENOMIC DNA]</scope>
    <source>
        <strain evidence="3 4">FP101781</strain>
    </source>
</reference>
<sequence length="244" mass="27020">MQLLTRLVTQFSLFYHNRHLLRRSSDPRPHPRRQEKKARQATGPAACIIPHAFRGVVLVSRDHGRCETDSKSDSNGEQPYGEHRDTIGEFLSCLDNWHTDRHSTSATCTTLAATNWPGCDFADRCVFACSWGSPHQGKLIRGCSGEIMIWLPETFSGVIQGNTGKGELIVLPGLARTVRVLKSTNKEVMLLMGSQQISGSEDSAMTDLCQLSSRSGKVIIGLSGQDRLPEQSGFWKKLSKFFSG</sequence>
<dbReference type="EMBL" id="QPFP01000005">
    <property type="protein sequence ID" value="TEB36561.1"/>
    <property type="molecule type" value="Genomic_DNA"/>
</dbReference>
<dbReference type="Proteomes" id="UP000298030">
    <property type="component" value="Unassembled WGS sequence"/>
</dbReference>
<protein>
    <recommendedName>
        <fullName evidence="2">DUF7330 domain-containing protein</fullName>
    </recommendedName>
</protein>
<evidence type="ECO:0000313" key="3">
    <source>
        <dbReference type="EMBL" id="TEB36561.1"/>
    </source>
</evidence>
<proteinExistence type="predicted"/>
<comment type="caution">
    <text evidence="3">The sequence shown here is derived from an EMBL/GenBank/DDBJ whole genome shotgun (WGS) entry which is preliminary data.</text>
</comment>
<dbReference type="InterPro" id="IPR055754">
    <property type="entry name" value="DUF7330"/>
</dbReference>
<organism evidence="3 4">
    <name type="scientific">Coprinellus micaceus</name>
    <name type="common">Glistening ink-cap mushroom</name>
    <name type="synonym">Coprinus micaceus</name>
    <dbReference type="NCBI Taxonomy" id="71717"/>
    <lineage>
        <taxon>Eukaryota</taxon>
        <taxon>Fungi</taxon>
        <taxon>Dikarya</taxon>
        <taxon>Basidiomycota</taxon>
        <taxon>Agaricomycotina</taxon>
        <taxon>Agaricomycetes</taxon>
        <taxon>Agaricomycetidae</taxon>
        <taxon>Agaricales</taxon>
        <taxon>Agaricineae</taxon>
        <taxon>Psathyrellaceae</taxon>
        <taxon>Coprinellus</taxon>
    </lineage>
</organism>
<accession>A0A4Y7TRE7</accession>
<dbReference type="Pfam" id="PF24016">
    <property type="entry name" value="DUF7330"/>
    <property type="match status" value="1"/>
</dbReference>
<dbReference type="OrthoDB" id="2593559at2759"/>
<keyword evidence="4" id="KW-1185">Reference proteome</keyword>
<evidence type="ECO:0000313" key="4">
    <source>
        <dbReference type="Proteomes" id="UP000298030"/>
    </source>
</evidence>
<gene>
    <name evidence="3" type="ORF">FA13DRAFT_1726928</name>
</gene>
<evidence type="ECO:0000256" key="1">
    <source>
        <dbReference type="SAM" id="MobiDB-lite"/>
    </source>
</evidence>
<feature type="domain" description="DUF7330" evidence="2">
    <location>
        <begin position="143"/>
        <end position="220"/>
    </location>
</feature>
<name>A0A4Y7TRE7_COPMI</name>
<evidence type="ECO:0000259" key="2">
    <source>
        <dbReference type="Pfam" id="PF24016"/>
    </source>
</evidence>
<feature type="region of interest" description="Disordered" evidence="1">
    <location>
        <begin position="22"/>
        <end position="42"/>
    </location>
</feature>
<dbReference type="AlphaFoldDB" id="A0A4Y7TRE7"/>